<keyword evidence="1" id="KW-0479">Metal-binding</keyword>
<evidence type="ECO:0000256" key="5">
    <source>
        <dbReference type="SAM" id="MobiDB-lite"/>
    </source>
</evidence>
<dbReference type="GO" id="GO:0008270">
    <property type="term" value="F:zinc ion binding"/>
    <property type="evidence" value="ECO:0007669"/>
    <property type="project" value="UniProtKB-KW"/>
</dbReference>
<evidence type="ECO:0000313" key="7">
    <source>
        <dbReference type="EMBL" id="EGE83198.1"/>
    </source>
</evidence>
<accession>F2TIY5</accession>
<evidence type="ECO:0000259" key="6">
    <source>
        <dbReference type="PROSITE" id="PS50089"/>
    </source>
</evidence>
<proteinExistence type="predicted"/>
<keyword evidence="2 4" id="KW-0863">Zinc-finger</keyword>
<dbReference type="AlphaFoldDB" id="F2TIY5"/>
<dbReference type="Proteomes" id="UP000007802">
    <property type="component" value="Unassembled WGS sequence"/>
</dbReference>
<dbReference type="EMBL" id="GG749445">
    <property type="protein sequence ID" value="EGE83198.1"/>
    <property type="molecule type" value="Genomic_DNA"/>
</dbReference>
<dbReference type="InterPro" id="IPR013083">
    <property type="entry name" value="Znf_RING/FYVE/PHD"/>
</dbReference>
<feature type="domain" description="RING-type" evidence="6">
    <location>
        <begin position="53"/>
        <end position="97"/>
    </location>
</feature>
<feature type="compositionally biased region" description="Basic and acidic residues" evidence="5">
    <location>
        <begin position="175"/>
        <end position="188"/>
    </location>
</feature>
<dbReference type="PROSITE" id="PS00518">
    <property type="entry name" value="ZF_RING_1"/>
    <property type="match status" value="1"/>
</dbReference>
<dbReference type="HOGENOM" id="CLU_1266669_0_0_1"/>
<gene>
    <name evidence="7" type="ORF">BDDG_06142</name>
</gene>
<dbReference type="OrthoDB" id="4210006at2759"/>
<dbReference type="Gene3D" id="3.30.40.10">
    <property type="entry name" value="Zinc/RING finger domain, C3HC4 (zinc finger)"/>
    <property type="match status" value="1"/>
</dbReference>
<evidence type="ECO:0000256" key="2">
    <source>
        <dbReference type="ARBA" id="ARBA00022771"/>
    </source>
</evidence>
<dbReference type="PROSITE" id="PS50089">
    <property type="entry name" value="ZF_RING_2"/>
    <property type="match status" value="1"/>
</dbReference>
<organism evidence="7">
    <name type="scientific">Ajellomyces dermatitidis (strain ATCC 18188 / CBS 674.68)</name>
    <name type="common">Blastomyces dermatitidis</name>
    <dbReference type="NCBI Taxonomy" id="653446"/>
    <lineage>
        <taxon>Eukaryota</taxon>
        <taxon>Fungi</taxon>
        <taxon>Dikarya</taxon>
        <taxon>Ascomycota</taxon>
        <taxon>Pezizomycotina</taxon>
        <taxon>Eurotiomycetes</taxon>
        <taxon>Eurotiomycetidae</taxon>
        <taxon>Onygenales</taxon>
        <taxon>Ajellomycetaceae</taxon>
        <taxon>Blastomyces</taxon>
    </lineage>
</organism>
<evidence type="ECO:0000256" key="4">
    <source>
        <dbReference type="PROSITE-ProRule" id="PRU00175"/>
    </source>
</evidence>
<evidence type="ECO:0000256" key="1">
    <source>
        <dbReference type="ARBA" id="ARBA00022723"/>
    </source>
</evidence>
<feature type="region of interest" description="Disordered" evidence="5">
    <location>
        <begin position="175"/>
        <end position="204"/>
    </location>
</feature>
<dbReference type="InterPro" id="IPR017907">
    <property type="entry name" value="Znf_RING_CS"/>
</dbReference>
<keyword evidence="3" id="KW-0862">Zinc</keyword>
<sequence length="218" mass="25253">MVRPTQLAEMYGDFSNVDPRLVVALEKIHAEDPRYKEPEVPELTTTDPEEGICIVCRCAWFLPLQFGPCVHVFCAECLWNVLFSHASDADPSCMLCRSTQPDFRYRSEIQTISADRSDFDRGRIYLIILFMKLQLLHGAWFDWDMGSDEYKMFEVNRDTDVEDIQGINTETLTGLREEEDHWATRPAEEGDNDQEEDSEEEHPGLLEMILHRIPVHAL</sequence>
<feature type="compositionally biased region" description="Acidic residues" evidence="5">
    <location>
        <begin position="189"/>
        <end position="200"/>
    </location>
</feature>
<evidence type="ECO:0000256" key="3">
    <source>
        <dbReference type="ARBA" id="ARBA00022833"/>
    </source>
</evidence>
<dbReference type="SUPFAM" id="SSF57850">
    <property type="entry name" value="RING/U-box"/>
    <property type="match status" value="1"/>
</dbReference>
<dbReference type="InterPro" id="IPR001841">
    <property type="entry name" value="Znf_RING"/>
</dbReference>
<name>F2TIY5_AJEDA</name>
<reference evidence="7" key="1">
    <citation type="submission" date="2010-03" db="EMBL/GenBank/DDBJ databases">
        <title>Annotation of Blastomyces dermatitidis strain ATCC 18188.</title>
        <authorList>
            <consortium name="The Broad Institute Genome Sequencing Platform"/>
            <consortium name="Broad Institute Genome Sequencing Center for Infectious Disease."/>
            <person name="Cuomo C."/>
            <person name="Klein B."/>
            <person name="Sullivan T."/>
            <person name="Heitman J."/>
            <person name="Young S."/>
            <person name="Zeng Q."/>
            <person name="Gargeya S."/>
            <person name="Alvarado L."/>
            <person name="Berlin A.M."/>
            <person name="Chapman S.B."/>
            <person name="Chen Z."/>
            <person name="Freedman E."/>
            <person name="Gellesch M."/>
            <person name="Goldberg J."/>
            <person name="Griggs A."/>
            <person name="Gujja S."/>
            <person name="Heilman E."/>
            <person name="Heiman D."/>
            <person name="Howarth C."/>
            <person name="Mehta T."/>
            <person name="Neiman D."/>
            <person name="Pearson M."/>
            <person name="Roberts A."/>
            <person name="Saif S."/>
            <person name="Shea T."/>
            <person name="Shenoy N."/>
            <person name="Sisk P."/>
            <person name="Stolte C."/>
            <person name="Sykes S."/>
            <person name="White J."/>
            <person name="Yandava C."/>
            <person name="Haas B."/>
            <person name="Nusbaum C."/>
            <person name="Birren B."/>
        </authorList>
    </citation>
    <scope>NUCLEOTIDE SEQUENCE [LARGE SCALE GENOMIC DNA]</scope>
    <source>
        <strain evidence="7">ATCC 18188</strain>
    </source>
</reference>
<protein>
    <recommendedName>
        <fullName evidence="6">RING-type domain-containing protein</fullName>
    </recommendedName>
</protein>